<feature type="domain" description="HTH gntR-type" evidence="4">
    <location>
        <begin position="3"/>
        <end position="69"/>
    </location>
</feature>
<dbReference type="PANTHER" id="PTHR44846:SF1">
    <property type="entry name" value="MANNOSYL-D-GLYCERATE TRANSPORT_METABOLISM SYSTEM REPRESSOR MNGR-RELATED"/>
    <property type="match status" value="1"/>
</dbReference>
<evidence type="ECO:0000256" key="1">
    <source>
        <dbReference type="ARBA" id="ARBA00023015"/>
    </source>
</evidence>
<dbReference type="RefSeq" id="WP_038545502.1">
    <property type="nucleotide sequence ID" value="NZ_CP006842.1"/>
</dbReference>
<reference evidence="5 6" key="1">
    <citation type="journal article" date="2015" name="Int. J. Syst. Evol. Microbiol.">
        <title>Revisiting Corynebacterium glyciniphilum (ex Kubota et al., 1972) sp. nov., nom. rev., isolated from putrefied banana.</title>
        <authorList>
            <person name="Al-Dilaimi A."/>
            <person name="Bednarz H."/>
            <person name="Lomker A."/>
            <person name="Niehaus K."/>
            <person name="Kalinowski J."/>
            <person name="Ruckert C."/>
        </authorList>
    </citation>
    <scope>NUCLEOTIDE SEQUENCE [LARGE SCALE GENOMIC DNA]</scope>
    <source>
        <strain evidence="5">AJ 3170</strain>
    </source>
</reference>
<dbReference type="SUPFAM" id="SSF46785">
    <property type="entry name" value="Winged helix' DNA-binding domain"/>
    <property type="match status" value="1"/>
</dbReference>
<dbReference type="Gene3D" id="3.40.1410.10">
    <property type="entry name" value="Chorismate lyase-like"/>
    <property type="match status" value="1"/>
</dbReference>
<dbReference type="GO" id="GO:0003677">
    <property type="term" value="F:DNA binding"/>
    <property type="evidence" value="ECO:0007669"/>
    <property type="project" value="UniProtKB-KW"/>
</dbReference>
<organism evidence="5 6">
    <name type="scientific">Corynebacterium glyciniphilum AJ 3170</name>
    <dbReference type="NCBI Taxonomy" id="1404245"/>
    <lineage>
        <taxon>Bacteria</taxon>
        <taxon>Bacillati</taxon>
        <taxon>Actinomycetota</taxon>
        <taxon>Actinomycetes</taxon>
        <taxon>Mycobacteriales</taxon>
        <taxon>Corynebacteriaceae</taxon>
        <taxon>Corynebacterium</taxon>
    </lineage>
</organism>
<dbReference type="eggNOG" id="COG2188">
    <property type="taxonomic scope" value="Bacteria"/>
</dbReference>
<sequence>MKVPKYYLVKNQILELIAGLEPGAAVPTERELAGHFATSRTTVRQAIAELVADGRLERTQGRGTFVASPKMLLLPQVSFSSNAVSQGWRPGRVVVSARCEEASETVRENLQLEPGSVITRFEVLRTVDGEPLAHETVHLPGDLTELTERLEAQDSLYRMLAAEYDMEIVEVEDVVETIPCNPVRADLLGVTTGLPLLLVHRTGFGKGDRPVEWTESAFRGDRYRFVSRRRL</sequence>
<dbReference type="EMBL" id="CP006842">
    <property type="protein sequence ID" value="AHW62749.1"/>
    <property type="molecule type" value="Genomic_DNA"/>
</dbReference>
<dbReference type="KEGG" id="cgy:CGLY_01505"/>
<dbReference type="InterPro" id="IPR036390">
    <property type="entry name" value="WH_DNA-bd_sf"/>
</dbReference>
<dbReference type="InterPro" id="IPR000524">
    <property type="entry name" value="Tscrpt_reg_HTH_GntR"/>
</dbReference>
<dbReference type="InterPro" id="IPR036388">
    <property type="entry name" value="WH-like_DNA-bd_sf"/>
</dbReference>
<dbReference type="SMART" id="SM00866">
    <property type="entry name" value="UTRA"/>
    <property type="match status" value="1"/>
</dbReference>
<evidence type="ECO:0000313" key="6">
    <source>
        <dbReference type="Proteomes" id="UP000023703"/>
    </source>
</evidence>
<evidence type="ECO:0000259" key="4">
    <source>
        <dbReference type="PROSITE" id="PS50949"/>
    </source>
</evidence>
<dbReference type="PROSITE" id="PS50949">
    <property type="entry name" value="HTH_GNTR"/>
    <property type="match status" value="1"/>
</dbReference>
<keyword evidence="1" id="KW-0805">Transcription regulation</keyword>
<dbReference type="Proteomes" id="UP000023703">
    <property type="component" value="Chromosome"/>
</dbReference>
<dbReference type="PRINTS" id="PR00035">
    <property type="entry name" value="HTHGNTR"/>
</dbReference>
<dbReference type="GO" id="GO:0045892">
    <property type="term" value="P:negative regulation of DNA-templated transcription"/>
    <property type="evidence" value="ECO:0007669"/>
    <property type="project" value="TreeGrafter"/>
</dbReference>
<dbReference type="Pfam" id="PF07702">
    <property type="entry name" value="UTRA"/>
    <property type="match status" value="1"/>
</dbReference>
<dbReference type="STRING" id="1404245.CGLY_01505"/>
<dbReference type="Gene3D" id="1.10.10.10">
    <property type="entry name" value="Winged helix-like DNA-binding domain superfamily/Winged helix DNA-binding domain"/>
    <property type="match status" value="1"/>
</dbReference>
<accession>X5DN90</accession>
<keyword evidence="3" id="KW-0804">Transcription</keyword>
<keyword evidence="6" id="KW-1185">Reference proteome</keyword>
<dbReference type="GO" id="GO:0003700">
    <property type="term" value="F:DNA-binding transcription factor activity"/>
    <property type="evidence" value="ECO:0007669"/>
    <property type="project" value="InterPro"/>
</dbReference>
<dbReference type="InterPro" id="IPR028978">
    <property type="entry name" value="Chorismate_lyase_/UTRA_dom_sf"/>
</dbReference>
<dbReference type="AlphaFoldDB" id="X5DN90"/>
<dbReference type="HOGENOM" id="CLU_063236_2_3_11"/>
<proteinExistence type="predicted"/>
<dbReference type="InterPro" id="IPR050679">
    <property type="entry name" value="Bact_HTH_transcr_reg"/>
</dbReference>
<evidence type="ECO:0000256" key="2">
    <source>
        <dbReference type="ARBA" id="ARBA00023125"/>
    </source>
</evidence>
<evidence type="ECO:0000313" key="5">
    <source>
        <dbReference type="EMBL" id="AHW62749.1"/>
    </source>
</evidence>
<protein>
    <submittedName>
        <fullName evidence="5">Transcriptional regulator, GntR-family</fullName>
    </submittedName>
</protein>
<dbReference type="PANTHER" id="PTHR44846">
    <property type="entry name" value="MANNOSYL-D-GLYCERATE TRANSPORT/METABOLISM SYSTEM REPRESSOR MNGR-RELATED"/>
    <property type="match status" value="1"/>
</dbReference>
<dbReference type="SMART" id="SM00345">
    <property type="entry name" value="HTH_GNTR"/>
    <property type="match status" value="1"/>
</dbReference>
<gene>
    <name evidence="5" type="ORF">CGLY_01505</name>
</gene>
<keyword evidence="2" id="KW-0238">DNA-binding</keyword>
<name>X5DN90_9CORY</name>
<dbReference type="Pfam" id="PF00392">
    <property type="entry name" value="GntR"/>
    <property type="match status" value="1"/>
</dbReference>
<dbReference type="SUPFAM" id="SSF64288">
    <property type="entry name" value="Chorismate lyase-like"/>
    <property type="match status" value="1"/>
</dbReference>
<evidence type="ECO:0000256" key="3">
    <source>
        <dbReference type="ARBA" id="ARBA00023163"/>
    </source>
</evidence>
<dbReference type="InterPro" id="IPR011663">
    <property type="entry name" value="UTRA"/>
</dbReference>
<dbReference type="OrthoDB" id="7363114at2"/>
<dbReference type="CDD" id="cd07377">
    <property type="entry name" value="WHTH_GntR"/>
    <property type="match status" value="1"/>
</dbReference>